<evidence type="ECO:0000313" key="1">
    <source>
        <dbReference type="EMBL" id="KAJ8889205.1"/>
    </source>
</evidence>
<reference evidence="1 2" key="1">
    <citation type="submission" date="2023-02" db="EMBL/GenBank/DDBJ databases">
        <title>LHISI_Scaffold_Assembly.</title>
        <authorList>
            <person name="Stuart O.P."/>
            <person name="Cleave R."/>
            <person name="Magrath M.J.L."/>
            <person name="Mikheyev A.S."/>
        </authorList>
    </citation>
    <scope>NUCLEOTIDE SEQUENCE [LARGE SCALE GENOMIC DNA]</scope>
    <source>
        <strain evidence="1">Daus_M_001</strain>
        <tissue evidence="1">Leg muscle</tissue>
    </source>
</reference>
<name>A0ABQ9HXX8_9NEOP</name>
<keyword evidence="2" id="KW-1185">Reference proteome</keyword>
<proteinExistence type="predicted"/>
<protein>
    <recommendedName>
        <fullName evidence="3">Transposase</fullName>
    </recommendedName>
</protein>
<accession>A0ABQ9HXX8</accession>
<organism evidence="1 2">
    <name type="scientific">Dryococelus australis</name>
    <dbReference type="NCBI Taxonomy" id="614101"/>
    <lineage>
        <taxon>Eukaryota</taxon>
        <taxon>Metazoa</taxon>
        <taxon>Ecdysozoa</taxon>
        <taxon>Arthropoda</taxon>
        <taxon>Hexapoda</taxon>
        <taxon>Insecta</taxon>
        <taxon>Pterygota</taxon>
        <taxon>Neoptera</taxon>
        <taxon>Polyneoptera</taxon>
        <taxon>Phasmatodea</taxon>
        <taxon>Verophasmatodea</taxon>
        <taxon>Anareolatae</taxon>
        <taxon>Phasmatidae</taxon>
        <taxon>Eurycanthinae</taxon>
        <taxon>Dryococelus</taxon>
    </lineage>
</organism>
<dbReference type="Proteomes" id="UP001159363">
    <property type="component" value="Chromosome 3"/>
</dbReference>
<evidence type="ECO:0008006" key="3">
    <source>
        <dbReference type="Google" id="ProtNLM"/>
    </source>
</evidence>
<sequence>MTVKSYKKNDYGLNECAHVYEDPEAPLKRHADRVNRENVNKFDDVLEKNSINYKITANSVLNIDESGFTAVQNKVTAQKGLICTVQRYAVNTARLARRSDEALGVRISVARIAPSLLDLERAEVLNERLERNKQLTLFLKCYHLFNQPLLEYIEKFVLNSAGSWNKDDKCTHTKQHGGSFDVGRIGLSSYRDKGLWFAPTQHEVSSNLMFRVQLLFAIVFDKVVRAEQLILPERVTAFAKLSALYSTATSTQMPLPCCSSERKLIPETVSAAYVTSLETKSTVSRSFQLPKKYKPFSLFQPLFFFHFVEHPYRMCNSDSYHELYFHMPANWVTCQQPDGKLFFNIRMDPRGNPVAKAKKRGSDTSDTNTHVEKRWSYKDNSTTPIKCAIATKRKALNWRAVFPSH</sequence>
<comment type="caution">
    <text evidence="1">The sequence shown here is derived from an EMBL/GenBank/DDBJ whole genome shotgun (WGS) entry which is preliminary data.</text>
</comment>
<dbReference type="EMBL" id="JARBHB010000003">
    <property type="protein sequence ID" value="KAJ8889205.1"/>
    <property type="molecule type" value="Genomic_DNA"/>
</dbReference>
<evidence type="ECO:0000313" key="2">
    <source>
        <dbReference type="Proteomes" id="UP001159363"/>
    </source>
</evidence>
<gene>
    <name evidence="1" type="ORF">PR048_008703</name>
</gene>